<dbReference type="EMBL" id="JBHTIH010000002">
    <property type="protein sequence ID" value="MFD0738038.1"/>
    <property type="molecule type" value="Genomic_DNA"/>
</dbReference>
<protein>
    <submittedName>
        <fullName evidence="1">DUF3011 domain-containing protein</fullName>
    </submittedName>
</protein>
<dbReference type="Pfam" id="PF11218">
    <property type="entry name" value="DUF3011"/>
    <property type="match status" value="1"/>
</dbReference>
<gene>
    <name evidence="1" type="ORF">ACFQZQ_01875</name>
</gene>
<keyword evidence="2" id="KW-1185">Reference proteome</keyword>
<dbReference type="InterPro" id="IPR021381">
    <property type="entry name" value="DUF3011"/>
</dbReference>
<accession>A0ABW2YI16</accession>
<dbReference type="Proteomes" id="UP001597090">
    <property type="component" value="Unassembled WGS sequence"/>
</dbReference>
<evidence type="ECO:0000313" key="2">
    <source>
        <dbReference type="Proteomes" id="UP001597090"/>
    </source>
</evidence>
<reference evidence="2" key="1">
    <citation type="journal article" date="2019" name="Int. J. Syst. Evol. Microbiol.">
        <title>The Global Catalogue of Microorganisms (GCM) 10K type strain sequencing project: providing services to taxonomists for standard genome sequencing and annotation.</title>
        <authorList>
            <consortium name="The Broad Institute Genomics Platform"/>
            <consortium name="The Broad Institute Genome Sequencing Center for Infectious Disease"/>
            <person name="Wu L."/>
            <person name="Ma J."/>
        </authorList>
    </citation>
    <scope>NUCLEOTIDE SEQUENCE [LARGE SCALE GENOMIC DNA]</scope>
    <source>
        <strain evidence="2">CCUG 55491</strain>
    </source>
</reference>
<evidence type="ECO:0000313" key="1">
    <source>
        <dbReference type="EMBL" id="MFD0738038.1"/>
    </source>
</evidence>
<name>A0ABW2YI16_9GAMM</name>
<dbReference type="RefSeq" id="WP_386810985.1">
    <property type="nucleotide sequence ID" value="NZ_JBHTIH010000002.1"/>
</dbReference>
<proteinExistence type="predicted"/>
<sequence length="219" mass="24482">MLSCESIGSQPTTCQADTRGGVRLARQLSRSACIEGQSWGATGDGIWVKDGCRAQFAIGYGGRAAGSGYGTRVVRCDSSGNRWNHCAVDTSRGIELVRQLSDRACIRDRSWGVDERGIWVSGGCRAEFRMRTGRADRDDDKPRAQIVRCESRVGRPTRCPVDTEGGVRLVRQLSKAACAKDQTWNFDSDGIWVERGCRADFEVSVREKRGRGWRFWRRR</sequence>
<organism evidence="1 2">
    <name type="scientific">Lysobacter koreensis</name>
    <dbReference type="NCBI Taxonomy" id="266122"/>
    <lineage>
        <taxon>Bacteria</taxon>
        <taxon>Pseudomonadati</taxon>
        <taxon>Pseudomonadota</taxon>
        <taxon>Gammaproteobacteria</taxon>
        <taxon>Lysobacterales</taxon>
        <taxon>Lysobacteraceae</taxon>
        <taxon>Lysobacter</taxon>
    </lineage>
</organism>
<comment type="caution">
    <text evidence="1">The sequence shown here is derived from an EMBL/GenBank/DDBJ whole genome shotgun (WGS) entry which is preliminary data.</text>
</comment>